<evidence type="ECO:0000313" key="3">
    <source>
        <dbReference type="Proteomes" id="UP000182160"/>
    </source>
</evidence>
<sequence>MKFLARLVTVLTATMIVGVVVIVALLVIRFSGDERTPPLTLPDSITLPEGARAEAVTFGGDWIAVVTGDERILIYDRTSGALRQSIAIE</sequence>
<organism evidence="2 3">
    <name type="scientific">Roseovarius tolerans</name>
    <dbReference type="NCBI Taxonomy" id="74031"/>
    <lineage>
        <taxon>Bacteria</taxon>
        <taxon>Pseudomonadati</taxon>
        <taxon>Pseudomonadota</taxon>
        <taxon>Alphaproteobacteria</taxon>
        <taxon>Rhodobacterales</taxon>
        <taxon>Roseobacteraceae</taxon>
        <taxon>Roseovarius</taxon>
    </lineage>
</organism>
<keyword evidence="1" id="KW-0472">Membrane</keyword>
<reference evidence="2 3" key="1">
    <citation type="submission" date="2016-10" db="EMBL/GenBank/DDBJ databases">
        <authorList>
            <person name="de Groot N.N."/>
        </authorList>
    </citation>
    <scope>NUCLEOTIDE SEQUENCE [LARGE SCALE GENOMIC DNA]</scope>
    <source>
        <strain evidence="2 3">DSM 11457</strain>
    </source>
</reference>
<protein>
    <submittedName>
        <fullName evidence="2">Uncharacterized protein</fullName>
    </submittedName>
</protein>
<keyword evidence="1" id="KW-1133">Transmembrane helix</keyword>
<dbReference type="Pfam" id="PF20082">
    <property type="entry name" value="DUF6476"/>
    <property type="match status" value="1"/>
</dbReference>
<dbReference type="InterPro" id="IPR045519">
    <property type="entry name" value="DUF6476"/>
</dbReference>
<accession>A0A1H8CX28</accession>
<proteinExistence type="predicted"/>
<evidence type="ECO:0000313" key="2">
    <source>
        <dbReference type="EMBL" id="SEM98727.1"/>
    </source>
</evidence>
<dbReference type="EMBL" id="FOBO01000010">
    <property type="protein sequence ID" value="SEM98727.1"/>
    <property type="molecule type" value="Genomic_DNA"/>
</dbReference>
<evidence type="ECO:0000256" key="1">
    <source>
        <dbReference type="SAM" id="Phobius"/>
    </source>
</evidence>
<keyword evidence="1" id="KW-0812">Transmembrane</keyword>
<feature type="transmembrane region" description="Helical" evidence="1">
    <location>
        <begin position="6"/>
        <end position="28"/>
    </location>
</feature>
<dbReference type="Proteomes" id="UP000182160">
    <property type="component" value="Unassembled WGS sequence"/>
</dbReference>
<gene>
    <name evidence="2" type="ORF">SAMN04488077_110118</name>
</gene>
<name>A0A1H8CX28_9RHOB</name>
<dbReference type="AlphaFoldDB" id="A0A1H8CX28"/>